<keyword evidence="2 6" id="KW-1003">Cell membrane</keyword>
<keyword evidence="5 6" id="KW-0472">Membrane</keyword>
<evidence type="ECO:0000256" key="1">
    <source>
        <dbReference type="ARBA" id="ARBA00004651"/>
    </source>
</evidence>
<dbReference type="OrthoDB" id="8828485at2"/>
<evidence type="ECO:0000256" key="4">
    <source>
        <dbReference type="ARBA" id="ARBA00022989"/>
    </source>
</evidence>
<evidence type="ECO:0000256" key="5">
    <source>
        <dbReference type="ARBA" id="ARBA00023136"/>
    </source>
</evidence>
<name>A0A556AS52_9BURK</name>
<proteinExistence type="inferred from homology"/>
<dbReference type="GO" id="GO:0005886">
    <property type="term" value="C:plasma membrane"/>
    <property type="evidence" value="ECO:0007669"/>
    <property type="project" value="UniProtKB-SubCell"/>
</dbReference>
<gene>
    <name evidence="9" type="ORF">FOZ76_10350</name>
</gene>
<evidence type="ECO:0000313" key="10">
    <source>
        <dbReference type="Proteomes" id="UP000318405"/>
    </source>
</evidence>
<dbReference type="PANTHER" id="PTHR12677">
    <property type="entry name" value="GOLGI APPARATUS MEMBRANE PROTEIN TVP38-RELATED"/>
    <property type="match status" value="1"/>
</dbReference>
<feature type="transmembrane region" description="Helical" evidence="6">
    <location>
        <begin position="90"/>
        <end position="123"/>
    </location>
</feature>
<feature type="region of interest" description="Disordered" evidence="7">
    <location>
        <begin position="1"/>
        <end position="25"/>
    </location>
</feature>
<keyword evidence="4 6" id="KW-1133">Transmembrane helix</keyword>
<dbReference type="InterPro" id="IPR015414">
    <property type="entry name" value="TMEM64"/>
</dbReference>
<dbReference type="InterPro" id="IPR032816">
    <property type="entry name" value="VTT_dom"/>
</dbReference>
<feature type="transmembrane region" description="Helical" evidence="6">
    <location>
        <begin position="206"/>
        <end position="228"/>
    </location>
</feature>
<comment type="caution">
    <text evidence="9">The sequence shown here is derived from an EMBL/GenBank/DDBJ whole genome shotgun (WGS) entry which is preliminary data.</text>
</comment>
<dbReference type="PANTHER" id="PTHR12677:SF59">
    <property type="entry name" value="GOLGI APPARATUS MEMBRANE PROTEIN TVP38-RELATED"/>
    <property type="match status" value="1"/>
</dbReference>
<evidence type="ECO:0000256" key="7">
    <source>
        <dbReference type="SAM" id="MobiDB-lite"/>
    </source>
</evidence>
<evidence type="ECO:0000259" key="8">
    <source>
        <dbReference type="Pfam" id="PF09335"/>
    </source>
</evidence>
<dbReference type="EMBL" id="VLTJ01000020">
    <property type="protein sequence ID" value="TSH95784.1"/>
    <property type="molecule type" value="Genomic_DNA"/>
</dbReference>
<evidence type="ECO:0000313" key="9">
    <source>
        <dbReference type="EMBL" id="TSH95784.1"/>
    </source>
</evidence>
<evidence type="ECO:0000256" key="3">
    <source>
        <dbReference type="ARBA" id="ARBA00022692"/>
    </source>
</evidence>
<dbReference type="Pfam" id="PF09335">
    <property type="entry name" value="VTT_dom"/>
    <property type="match status" value="1"/>
</dbReference>
<comment type="similarity">
    <text evidence="6">Belongs to the TVP38/TMEM64 family.</text>
</comment>
<protein>
    <recommendedName>
        <fullName evidence="6">TVP38/TMEM64 family membrane protein</fullName>
    </recommendedName>
</protein>
<dbReference type="AlphaFoldDB" id="A0A556AS52"/>
<evidence type="ECO:0000256" key="2">
    <source>
        <dbReference type="ARBA" id="ARBA00022475"/>
    </source>
</evidence>
<keyword evidence="3 6" id="KW-0812">Transmembrane</keyword>
<accession>A0A556AS52</accession>
<feature type="domain" description="VTT" evidence="8">
    <location>
        <begin position="111"/>
        <end position="224"/>
    </location>
</feature>
<evidence type="ECO:0000256" key="6">
    <source>
        <dbReference type="RuleBase" id="RU366058"/>
    </source>
</evidence>
<feature type="transmembrane region" description="Helical" evidence="6">
    <location>
        <begin position="240"/>
        <end position="261"/>
    </location>
</feature>
<feature type="compositionally biased region" description="Polar residues" evidence="7">
    <location>
        <begin position="1"/>
        <end position="11"/>
    </location>
</feature>
<dbReference type="Proteomes" id="UP000318405">
    <property type="component" value="Unassembled WGS sequence"/>
</dbReference>
<dbReference type="RefSeq" id="WP_143948119.1">
    <property type="nucleotide sequence ID" value="NZ_BAABMB010000002.1"/>
</dbReference>
<sequence length="293" mass="30774">MSPQERPQATPTPIGEAAQSAGGRAGLRARWVARALPSPEERWGRRRKRRLLLGGVALASLAMVGLWRWTPLADYLRLGTLMHLAYGLKALPYAALAVVGCYVLGGLIAMPVTVLIAVTGLVFGAWQGGIYALAGTMASALVTYALGRVLGGDKVRRIAGRRINNLSDKLAEQGVLAMVVLRVLPVAPFTLVNVMAGAARIRLRDYLIGTLLGMAPGIVLTVAFAHQLARALQHPDARSVGIVVLAAAAMIAVAWGVQRLVNALSQARQRRAQVQPNAAAAVDAGDALPGPGT</sequence>
<comment type="subcellular location">
    <subcellularLocation>
        <location evidence="1 6">Cell membrane</location>
        <topology evidence="1 6">Multi-pass membrane protein</topology>
    </subcellularLocation>
</comment>
<organism evidence="9 10">
    <name type="scientific">Verticiella sediminum</name>
    <dbReference type="NCBI Taxonomy" id="1247510"/>
    <lineage>
        <taxon>Bacteria</taxon>
        <taxon>Pseudomonadati</taxon>
        <taxon>Pseudomonadota</taxon>
        <taxon>Betaproteobacteria</taxon>
        <taxon>Burkholderiales</taxon>
        <taxon>Alcaligenaceae</taxon>
        <taxon>Verticiella</taxon>
    </lineage>
</organism>
<keyword evidence="10" id="KW-1185">Reference proteome</keyword>
<reference evidence="9 10" key="1">
    <citation type="submission" date="2019-07" db="EMBL/GenBank/DDBJ databases">
        <title>Qingshengfaniella alkalisoli gen. nov., sp. nov., isolated from saline soil.</title>
        <authorList>
            <person name="Xu L."/>
            <person name="Huang X.-X."/>
            <person name="Sun J.-Q."/>
        </authorList>
    </citation>
    <scope>NUCLEOTIDE SEQUENCE [LARGE SCALE GENOMIC DNA]</scope>
    <source>
        <strain evidence="9 10">DSM 27279</strain>
    </source>
</reference>
<feature type="transmembrane region" description="Helical" evidence="6">
    <location>
        <begin position="51"/>
        <end position="70"/>
    </location>
</feature>
<feature type="transmembrane region" description="Helical" evidence="6">
    <location>
        <begin position="130"/>
        <end position="147"/>
    </location>
</feature>